<organism evidence="2 3">
    <name type="scientific">Stenotrophomonas maltophilia</name>
    <name type="common">Pseudomonas maltophilia</name>
    <name type="synonym">Xanthomonas maltophilia</name>
    <dbReference type="NCBI Taxonomy" id="40324"/>
    <lineage>
        <taxon>Bacteria</taxon>
        <taxon>Pseudomonadati</taxon>
        <taxon>Pseudomonadota</taxon>
        <taxon>Gammaproteobacteria</taxon>
        <taxon>Lysobacterales</taxon>
        <taxon>Lysobacteraceae</taxon>
        <taxon>Stenotrophomonas</taxon>
        <taxon>Stenotrophomonas maltophilia group</taxon>
    </lineage>
</organism>
<keyword evidence="1" id="KW-0472">Membrane</keyword>
<feature type="transmembrane region" description="Helical" evidence="1">
    <location>
        <begin position="38"/>
        <end position="65"/>
    </location>
</feature>
<evidence type="ECO:0008006" key="4">
    <source>
        <dbReference type="Google" id="ProtNLM"/>
    </source>
</evidence>
<reference evidence="2" key="1">
    <citation type="submission" date="2022-07" db="EMBL/GenBank/DDBJ databases">
        <authorList>
            <consortium name="DAFM: The Division of Animal and Food Microbiology"/>
        </authorList>
    </citation>
    <scope>NUCLEOTIDE SEQUENCE</scope>
    <source>
        <strain evidence="2">19MO01SH01-2</strain>
    </source>
</reference>
<keyword evidence="1" id="KW-0812">Transmembrane</keyword>
<dbReference type="Proteomes" id="UP001218208">
    <property type="component" value="Unassembled WGS sequence"/>
</dbReference>
<protein>
    <recommendedName>
        <fullName evidence="4">Transmembrane protein</fullName>
    </recommendedName>
</protein>
<sequence>MTDSPYRTYRVGIGVSLVLAALIATLSLIAVATPNLGWGVVALATIAIWVGVPLLLVLLLAWLRYMVRQRGQVPGRIHVLMFVPTAASMLIIPLWHALQGSVDSLAGGSRASIAELHVNLSGHPLWLDTSPHASTGSGAGPDLPMQGDTPQRFLAFHRYPNAQSDADRGFPYEDARLKRAVDHYRYATPSGDRAVTDVPLVRRPYPDLAPFNAAWRRTGTPELVHIYYHYSDHVEVAPALARLSGFTTDDLERSRFEGLALFKIHNYGSAPILRMEINGLTLDIGDGAIANIPEAPQDCTAYGYPVSAALLPLNLPLQVRWQTADAPTRWHSARVQVPAFRHPQPLQGQSTLQRVLLYMLPDDALAAERYAEVFDGDSQRGIKATGLPASAATYAVCGSARATYREGAGTVLAD</sequence>
<evidence type="ECO:0000256" key="1">
    <source>
        <dbReference type="SAM" id="Phobius"/>
    </source>
</evidence>
<feature type="transmembrane region" description="Helical" evidence="1">
    <location>
        <begin position="12"/>
        <end position="32"/>
    </location>
</feature>
<comment type="caution">
    <text evidence="2">The sequence shown here is derived from an EMBL/GenBank/DDBJ whole genome shotgun (WGS) entry which is preliminary data.</text>
</comment>
<evidence type="ECO:0000313" key="3">
    <source>
        <dbReference type="Proteomes" id="UP001218208"/>
    </source>
</evidence>
<keyword evidence="1" id="KW-1133">Transmembrane helix</keyword>
<dbReference type="EMBL" id="ABLOJW010000029">
    <property type="protein sequence ID" value="EKT4094454.1"/>
    <property type="molecule type" value="Genomic_DNA"/>
</dbReference>
<evidence type="ECO:0000313" key="2">
    <source>
        <dbReference type="EMBL" id="EKT4094454.1"/>
    </source>
</evidence>
<name>A0AAI9C512_STEMA</name>
<dbReference type="AlphaFoldDB" id="A0AAI9C512"/>
<gene>
    <name evidence="2" type="ORF">QEG23_004020</name>
</gene>
<accession>A0AAI9C512</accession>
<feature type="transmembrane region" description="Helical" evidence="1">
    <location>
        <begin position="77"/>
        <end position="98"/>
    </location>
</feature>
<proteinExistence type="predicted"/>